<organism evidence="1 2">
    <name type="scientific">Elysia crispata</name>
    <name type="common">lettuce slug</name>
    <dbReference type="NCBI Taxonomy" id="231223"/>
    <lineage>
        <taxon>Eukaryota</taxon>
        <taxon>Metazoa</taxon>
        <taxon>Spiralia</taxon>
        <taxon>Lophotrochozoa</taxon>
        <taxon>Mollusca</taxon>
        <taxon>Gastropoda</taxon>
        <taxon>Heterobranchia</taxon>
        <taxon>Euthyneura</taxon>
        <taxon>Panpulmonata</taxon>
        <taxon>Sacoglossa</taxon>
        <taxon>Placobranchoidea</taxon>
        <taxon>Plakobranchidae</taxon>
        <taxon>Elysia</taxon>
    </lineage>
</organism>
<accession>A0AAE1E5H4</accession>
<keyword evidence="2" id="KW-1185">Reference proteome</keyword>
<dbReference type="EMBL" id="JAWDGP010001087">
    <property type="protein sequence ID" value="KAK3794971.1"/>
    <property type="molecule type" value="Genomic_DNA"/>
</dbReference>
<evidence type="ECO:0000313" key="1">
    <source>
        <dbReference type="EMBL" id="KAK3794971.1"/>
    </source>
</evidence>
<dbReference type="Proteomes" id="UP001283361">
    <property type="component" value="Unassembled WGS sequence"/>
</dbReference>
<reference evidence="1" key="1">
    <citation type="journal article" date="2023" name="G3 (Bethesda)">
        <title>A reference genome for the long-term kleptoplast-retaining sea slug Elysia crispata morphotype clarki.</title>
        <authorList>
            <person name="Eastman K.E."/>
            <person name="Pendleton A.L."/>
            <person name="Shaikh M.A."/>
            <person name="Suttiyut T."/>
            <person name="Ogas R."/>
            <person name="Tomko P."/>
            <person name="Gavelis G."/>
            <person name="Widhalm J.R."/>
            <person name="Wisecaver J.H."/>
        </authorList>
    </citation>
    <scope>NUCLEOTIDE SEQUENCE</scope>
    <source>
        <strain evidence="1">ECLA1</strain>
    </source>
</reference>
<name>A0AAE1E5H4_9GAST</name>
<sequence>MIKRNSTHQEVAQMHPKWSAVSELWNSLCICITFLETLTWSRGGSEYFPTPTSVVQGEVLDELSWVQASGKSTVQGAAAD</sequence>
<evidence type="ECO:0000313" key="2">
    <source>
        <dbReference type="Proteomes" id="UP001283361"/>
    </source>
</evidence>
<gene>
    <name evidence="1" type="ORF">RRG08_001117</name>
</gene>
<dbReference type="AlphaFoldDB" id="A0AAE1E5H4"/>
<protein>
    <submittedName>
        <fullName evidence="1">Uncharacterized protein</fullName>
    </submittedName>
</protein>
<proteinExistence type="predicted"/>
<comment type="caution">
    <text evidence="1">The sequence shown here is derived from an EMBL/GenBank/DDBJ whole genome shotgun (WGS) entry which is preliminary data.</text>
</comment>